<feature type="transmembrane region" description="Helical" evidence="1">
    <location>
        <begin position="147"/>
        <end position="164"/>
    </location>
</feature>
<feature type="transmembrane region" description="Helical" evidence="1">
    <location>
        <begin position="222"/>
        <end position="242"/>
    </location>
</feature>
<feature type="transmembrane region" description="Helical" evidence="1">
    <location>
        <begin position="86"/>
        <end position="105"/>
    </location>
</feature>
<keyword evidence="3" id="KW-1185">Reference proteome</keyword>
<keyword evidence="1" id="KW-0472">Membrane</keyword>
<keyword evidence="1" id="KW-0812">Transmembrane</keyword>
<sequence>MKKRVYFVDFARSYAIFLALFDHSLNDFNIWTNYPFEQYASIKLFTSSATPTFLFLFGMMLELVYLKRLKSKGLSSIRPQLIKRSLQCYLGFMLTSLAGLIGGYLTITGLFGSSFFAVNNHYGNILKIYCVLIILAMPLLLFREKYGIWPIVIICCSYWLFYPITSQIEVTNGNINNFTSSMLGIGNSGGPSVLHSLSIVSVGMLSANFIDFKDKWKFPRMNLTLLSLLVLGIAIYLIFTPWNEFIENYFSNTFRNNNHPLYFLVSLSLAIILVLIFSVLIPVGIQLKPWTKYLLVFGRNSLSAFTLGNIILNLIYTKAKNYSFSLLASFGFILFVYVILFLYENYQVRRNEKKLKYVNK</sequence>
<keyword evidence="1" id="KW-1133">Transmembrane helix</keyword>
<accession>A0A1X7KJV4</accession>
<dbReference type="AlphaFoldDB" id="A0A1X7KJV4"/>
<feature type="transmembrane region" description="Helical" evidence="1">
    <location>
        <begin position="293"/>
        <end position="316"/>
    </location>
</feature>
<organism evidence="2 3">
    <name type="scientific">Marivirga sericea</name>
    <dbReference type="NCBI Taxonomy" id="1028"/>
    <lineage>
        <taxon>Bacteria</taxon>
        <taxon>Pseudomonadati</taxon>
        <taxon>Bacteroidota</taxon>
        <taxon>Cytophagia</taxon>
        <taxon>Cytophagales</taxon>
        <taxon>Marivirgaceae</taxon>
        <taxon>Marivirga</taxon>
    </lineage>
</organism>
<evidence type="ECO:0000256" key="1">
    <source>
        <dbReference type="SAM" id="Phobius"/>
    </source>
</evidence>
<gene>
    <name evidence="2" type="ORF">SAMN05661096_02814</name>
</gene>
<dbReference type="OrthoDB" id="1418407at2"/>
<feature type="transmembrane region" description="Helical" evidence="1">
    <location>
        <begin position="322"/>
        <end position="343"/>
    </location>
</feature>
<feature type="transmembrane region" description="Helical" evidence="1">
    <location>
        <begin position="192"/>
        <end position="210"/>
    </location>
</feature>
<dbReference type="InterPro" id="IPR014550">
    <property type="entry name" value="UCP028704_OpgC"/>
</dbReference>
<name>A0A1X7KJV4_9BACT</name>
<evidence type="ECO:0000313" key="3">
    <source>
        <dbReference type="Proteomes" id="UP000193804"/>
    </source>
</evidence>
<feature type="transmembrane region" description="Helical" evidence="1">
    <location>
        <begin position="45"/>
        <end position="66"/>
    </location>
</feature>
<reference evidence="3" key="1">
    <citation type="submission" date="2017-04" db="EMBL/GenBank/DDBJ databases">
        <authorList>
            <person name="Varghese N."/>
            <person name="Submissions S."/>
        </authorList>
    </citation>
    <scope>NUCLEOTIDE SEQUENCE [LARGE SCALE GENOMIC DNA]</scope>
    <source>
        <strain evidence="3">DSM 4125</strain>
    </source>
</reference>
<protein>
    <submittedName>
        <fullName evidence="2">OpgC protein</fullName>
    </submittedName>
</protein>
<dbReference type="EMBL" id="FXAW01000006">
    <property type="protein sequence ID" value="SMG41704.1"/>
    <property type="molecule type" value="Genomic_DNA"/>
</dbReference>
<proteinExistence type="predicted"/>
<dbReference type="Pfam" id="PF10129">
    <property type="entry name" value="OpgC_C"/>
    <property type="match status" value="1"/>
</dbReference>
<dbReference type="Proteomes" id="UP000193804">
    <property type="component" value="Unassembled WGS sequence"/>
</dbReference>
<dbReference type="RefSeq" id="WP_085517981.1">
    <property type="nucleotide sequence ID" value="NZ_FXAW01000006.1"/>
</dbReference>
<feature type="transmembrane region" description="Helical" evidence="1">
    <location>
        <begin position="262"/>
        <end position="281"/>
    </location>
</feature>
<feature type="transmembrane region" description="Helical" evidence="1">
    <location>
        <begin position="125"/>
        <end position="142"/>
    </location>
</feature>
<evidence type="ECO:0000313" key="2">
    <source>
        <dbReference type="EMBL" id="SMG41704.1"/>
    </source>
</evidence>
<dbReference type="STRING" id="1028.SAMN05661096_02814"/>